<protein>
    <submittedName>
        <fullName evidence="7">Sigma-70 family RNA polymerase sigma factor</fullName>
    </submittedName>
</protein>
<organism evidence="7 8">
    <name type="scientific">Aeromicrobium piscarium</name>
    <dbReference type="NCBI Taxonomy" id="2590901"/>
    <lineage>
        <taxon>Bacteria</taxon>
        <taxon>Bacillati</taxon>
        <taxon>Actinomycetota</taxon>
        <taxon>Actinomycetes</taxon>
        <taxon>Propionibacteriales</taxon>
        <taxon>Nocardioidaceae</taxon>
        <taxon>Aeromicrobium</taxon>
    </lineage>
</organism>
<evidence type="ECO:0000313" key="7">
    <source>
        <dbReference type="EMBL" id="TSD63153.1"/>
    </source>
</evidence>
<comment type="similarity">
    <text evidence="1">Belongs to the sigma-70 factor family. ECF subfamily.</text>
</comment>
<dbReference type="Proteomes" id="UP000316988">
    <property type="component" value="Unassembled WGS sequence"/>
</dbReference>
<sequence length="196" mass="21828">MTHLTPVPSGPEPEGTDRLPGLLARCARSDEGAFAELYDLTASRVFGLVRRVVRDPSHAEEVTQEVYLELWRHAAHFDPSRASAISWMFTIAHRRAVDRVRSASAANRRDIAYGHGHHEVEHDATSELVVDRLEATRVRSALDQLTTTQREAVDLAFFGGYTHTEVAALLDIPLGTAKTRIRDGLIRLRDALGVER</sequence>
<name>A0A554S9Z3_9ACTN</name>
<dbReference type="EMBL" id="VLNT01000006">
    <property type="protein sequence ID" value="TSD63153.1"/>
    <property type="molecule type" value="Genomic_DNA"/>
</dbReference>
<dbReference type="AlphaFoldDB" id="A0A554S9Z3"/>
<evidence type="ECO:0000259" key="6">
    <source>
        <dbReference type="Pfam" id="PF08281"/>
    </source>
</evidence>
<feature type="domain" description="RNA polymerase sigma-70 region 2" evidence="5">
    <location>
        <begin position="37"/>
        <end position="104"/>
    </location>
</feature>
<dbReference type="InterPro" id="IPR039425">
    <property type="entry name" value="RNA_pol_sigma-70-like"/>
</dbReference>
<dbReference type="Gene3D" id="1.10.10.10">
    <property type="entry name" value="Winged helix-like DNA-binding domain superfamily/Winged helix DNA-binding domain"/>
    <property type="match status" value="1"/>
</dbReference>
<gene>
    <name evidence="7" type="ORF">FNM00_09540</name>
</gene>
<dbReference type="InterPro" id="IPR036388">
    <property type="entry name" value="WH-like_DNA-bd_sf"/>
</dbReference>
<dbReference type="NCBIfam" id="NF007228">
    <property type="entry name" value="PRK09646.1"/>
    <property type="match status" value="1"/>
</dbReference>
<dbReference type="GO" id="GO:0003677">
    <property type="term" value="F:DNA binding"/>
    <property type="evidence" value="ECO:0007669"/>
    <property type="project" value="InterPro"/>
</dbReference>
<dbReference type="NCBIfam" id="TIGR02937">
    <property type="entry name" value="sigma70-ECF"/>
    <property type="match status" value="1"/>
</dbReference>
<keyword evidence="2" id="KW-0805">Transcription regulation</keyword>
<dbReference type="InterPro" id="IPR007627">
    <property type="entry name" value="RNA_pol_sigma70_r2"/>
</dbReference>
<dbReference type="CDD" id="cd06171">
    <property type="entry name" value="Sigma70_r4"/>
    <property type="match status" value="1"/>
</dbReference>
<comment type="caution">
    <text evidence="7">The sequence shown here is derived from an EMBL/GenBank/DDBJ whole genome shotgun (WGS) entry which is preliminary data.</text>
</comment>
<dbReference type="GO" id="GO:0016987">
    <property type="term" value="F:sigma factor activity"/>
    <property type="evidence" value="ECO:0007669"/>
    <property type="project" value="UniProtKB-KW"/>
</dbReference>
<evidence type="ECO:0000259" key="5">
    <source>
        <dbReference type="Pfam" id="PF04542"/>
    </source>
</evidence>
<dbReference type="InterPro" id="IPR013325">
    <property type="entry name" value="RNA_pol_sigma_r2"/>
</dbReference>
<dbReference type="Pfam" id="PF08281">
    <property type="entry name" value="Sigma70_r4_2"/>
    <property type="match status" value="1"/>
</dbReference>
<dbReference type="Pfam" id="PF04542">
    <property type="entry name" value="Sigma70_r2"/>
    <property type="match status" value="1"/>
</dbReference>
<keyword evidence="3" id="KW-0731">Sigma factor</keyword>
<reference evidence="7 8" key="1">
    <citation type="submission" date="2019-07" db="EMBL/GenBank/DDBJ databases">
        <authorList>
            <person name="Zhao L.H."/>
        </authorList>
    </citation>
    <scope>NUCLEOTIDE SEQUENCE [LARGE SCALE GENOMIC DNA]</scope>
    <source>
        <strain evidence="7 8">Co35</strain>
    </source>
</reference>
<dbReference type="InterPro" id="IPR014284">
    <property type="entry name" value="RNA_pol_sigma-70_dom"/>
</dbReference>
<evidence type="ECO:0000256" key="3">
    <source>
        <dbReference type="ARBA" id="ARBA00023082"/>
    </source>
</evidence>
<dbReference type="PANTHER" id="PTHR43133:SF66">
    <property type="entry name" value="ECF RNA POLYMERASE SIGMA FACTOR SIGK"/>
    <property type="match status" value="1"/>
</dbReference>
<dbReference type="InterPro" id="IPR013324">
    <property type="entry name" value="RNA_pol_sigma_r3/r4-like"/>
</dbReference>
<proteinExistence type="inferred from homology"/>
<dbReference type="GO" id="GO:0006352">
    <property type="term" value="P:DNA-templated transcription initiation"/>
    <property type="evidence" value="ECO:0007669"/>
    <property type="project" value="InterPro"/>
</dbReference>
<keyword evidence="8" id="KW-1185">Reference proteome</keyword>
<dbReference type="SUPFAM" id="SSF88946">
    <property type="entry name" value="Sigma2 domain of RNA polymerase sigma factors"/>
    <property type="match status" value="1"/>
</dbReference>
<dbReference type="SUPFAM" id="SSF88659">
    <property type="entry name" value="Sigma3 and sigma4 domains of RNA polymerase sigma factors"/>
    <property type="match status" value="1"/>
</dbReference>
<evidence type="ECO:0000256" key="1">
    <source>
        <dbReference type="ARBA" id="ARBA00010641"/>
    </source>
</evidence>
<accession>A0A554S9Z3</accession>
<dbReference type="OrthoDB" id="9784272at2"/>
<evidence type="ECO:0000256" key="2">
    <source>
        <dbReference type="ARBA" id="ARBA00023015"/>
    </source>
</evidence>
<dbReference type="RefSeq" id="WP_143913207.1">
    <property type="nucleotide sequence ID" value="NZ_VLNT01000006.1"/>
</dbReference>
<dbReference type="Gene3D" id="1.10.1740.10">
    <property type="match status" value="1"/>
</dbReference>
<keyword evidence="4" id="KW-0804">Transcription</keyword>
<feature type="domain" description="RNA polymerase sigma factor 70 region 4 type 2" evidence="6">
    <location>
        <begin position="137"/>
        <end position="188"/>
    </location>
</feature>
<dbReference type="PANTHER" id="PTHR43133">
    <property type="entry name" value="RNA POLYMERASE ECF-TYPE SIGMA FACTO"/>
    <property type="match status" value="1"/>
</dbReference>
<evidence type="ECO:0000313" key="8">
    <source>
        <dbReference type="Proteomes" id="UP000316988"/>
    </source>
</evidence>
<dbReference type="InterPro" id="IPR013249">
    <property type="entry name" value="RNA_pol_sigma70_r4_t2"/>
</dbReference>
<evidence type="ECO:0000256" key="4">
    <source>
        <dbReference type="ARBA" id="ARBA00023163"/>
    </source>
</evidence>